<evidence type="ECO:0000313" key="6">
    <source>
        <dbReference type="Proteomes" id="UP000593560"/>
    </source>
</evidence>
<dbReference type="EMBL" id="JABFAD010028814">
    <property type="protein sequence ID" value="MBA0817499.1"/>
    <property type="molecule type" value="Genomic_DNA"/>
</dbReference>
<proteinExistence type="predicted"/>
<comment type="caution">
    <text evidence="5">The sequence shown here is derived from an EMBL/GenBank/DDBJ whole genome shotgun (WGS) entry which is preliminary data.</text>
</comment>
<keyword evidence="6" id="KW-1185">Reference proteome</keyword>
<dbReference type="PROSITE" id="PS00518">
    <property type="entry name" value="ZF_RING_1"/>
    <property type="match status" value="1"/>
</dbReference>
<reference evidence="5 6" key="1">
    <citation type="journal article" date="2019" name="Genome Biol. Evol.">
        <title>Insights into the evolution of the New World diploid cottons (Gossypium, subgenus Houzingenia) based on genome sequencing.</title>
        <authorList>
            <person name="Grover C.E."/>
            <person name="Arick M.A. 2nd"/>
            <person name="Thrash A."/>
            <person name="Conover J.L."/>
            <person name="Sanders W.S."/>
            <person name="Peterson D.G."/>
            <person name="Frelichowski J.E."/>
            <person name="Scheffler J.A."/>
            <person name="Scheffler B.E."/>
            <person name="Wendel J.F."/>
        </authorList>
    </citation>
    <scope>NUCLEOTIDE SEQUENCE [LARGE SCALE GENOMIC DNA]</scope>
    <source>
        <strain evidence="5">0</strain>
        <tissue evidence="5">Leaf</tissue>
    </source>
</reference>
<keyword evidence="3" id="KW-0862">Zinc</keyword>
<accession>A0A7J9I5V6</accession>
<dbReference type="SUPFAM" id="SSF57850">
    <property type="entry name" value="RING/U-box"/>
    <property type="match status" value="1"/>
</dbReference>
<keyword evidence="1" id="KW-0479">Metal-binding</keyword>
<dbReference type="OrthoDB" id="10009520at2759"/>
<dbReference type="InterPro" id="IPR017907">
    <property type="entry name" value="Znf_RING_CS"/>
</dbReference>
<evidence type="ECO:0000256" key="2">
    <source>
        <dbReference type="ARBA" id="ARBA00022771"/>
    </source>
</evidence>
<keyword evidence="2" id="KW-0863">Zinc-finger</keyword>
<dbReference type="InterPro" id="IPR013083">
    <property type="entry name" value="Znf_RING/FYVE/PHD"/>
</dbReference>
<feature type="domain" description="Zinc finger C3HC4 RING-type" evidence="4">
    <location>
        <begin position="4"/>
        <end position="34"/>
    </location>
</feature>
<dbReference type="InterPro" id="IPR018957">
    <property type="entry name" value="Znf_C3HC4_RING-type"/>
</dbReference>
<evidence type="ECO:0000313" key="5">
    <source>
        <dbReference type="EMBL" id="MBA0817499.1"/>
    </source>
</evidence>
<protein>
    <recommendedName>
        <fullName evidence="4">Zinc finger C3HC4 RING-type domain-containing protein</fullName>
    </recommendedName>
</protein>
<gene>
    <name evidence="5" type="ORF">Gohar_019529</name>
</gene>
<dbReference type="Gene3D" id="3.30.40.10">
    <property type="entry name" value="Zinc/RING finger domain, C3HC4 (zinc finger)"/>
    <property type="match status" value="1"/>
</dbReference>
<evidence type="ECO:0000256" key="1">
    <source>
        <dbReference type="ARBA" id="ARBA00022723"/>
    </source>
</evidence>
<dbReference type="Proteomes" id="UP000593560">
    <property type="component" value="Unassembled WGS sequence"/>
</dbReference>
<name>A0A7J9I5V6_9ROSI</name>
<dbReference type="Pfam" id="PF00097">
    <property type="entry name" value="zf-C3HC4"/>
    <property type="match status" value="1"/>
</dbReference>
<feature type="non-terminal residue" evidence="5">
    <location>
        <position position="1"/>
    </location>
</feature>
<dbReference type="AlphaFoldDB" id="A0A7J9I5V6"/>
<organism evidence="5 6">
    <name type="scientific">Gossypium harknessii</name>
    <dbReference type="NCBI Taxonomy" id="34285"/>
    <lineage>
        <taxon>Eukaryota</taxon>
        <taxon>Viridiplantae</taxon>
        <taxon>Streptophyta</taxon>
        <taxon>Embryophyta</taxon>
        <taxon>Tracheophyta</taxon>
        <taxon>Spermatophyta</taxon>
        <taxon>Magnoliopsida</taxon>
        <taxon>eudicotyledons</taxon>
        <taxon>Gunneridae</taxon>
        <taxon>Pentapetalae</taxon>
        <taxon>rosids</taxon>
        <taxon>malvids</taxon>
        <taxon>Malvales</taxon>
        <taxon>Malvaceae</taxon>
        <taxon>Malvoideae</taxon>
        <taxon>Gossypium</taxon>
    </lineage>
</organism>
<sequence length="123" mass="13943">MFMSNPCSHSFCNDCIGKYVEAKIQENIAMVKCPDVCELQCCFRTTILPFDCSCTSVRPMGERALRIAGSRVAEVLLPFLGLLCHGRMGCRNLVQRVPKSGEGERPREDIMVMELGKIKKWRR</sequence>
<evidence type="ECO:0000259" key="4">
    <source>
        <dbReference type="Pfam" id="PF00097"/>
    </source>
</evidence>
<evidence type="ECO:0000256" key="3">
    <source>
        <dbReference type="ARBA" id="ARBA00022833"/>
    </source>
</evidence>
<dbReference type="GO" id="GO:0008270">
    <property type="term" value="F:zinc ion binding"/>
    <property type="evidence" value="ECO:0007669"/>
    <property type="project" value="UniProtKB-KW"/>
</dbReference>